<evidence type="ECO:0000313" key="4">
    <source>
        <dbReference type="Proteomes" id="UP000256779"/>
    </source>
</evidence>
<dbReference type="GO" id="GO:0016491">
    <property type="term" value="F:oxidoreductase activity"/>
    <property type="evidence" value="ECO:0007669"/>
    <property type="project" value="UniProtKB-KW"/>
</dbReference>
<comment type="similarity">
    <text evidence="1">Belongs to the short-chain dehydrogenases/reductases (SDR) family.</text>
</comment>
<dbReference type="CDD" id="cd05233">
    <property type="entry name" value="SDR_c"/>
    <property type="match status" value="1"/>
</dbReference>
<dbReference type="PROSITE" id="PS00061">
    <property type="entry name" value="ADH_SHORT"/>
    <property type="match status" value="1"/>
</dbReference>
<dbReference type="PANTHER" id="PTHR43639:SF1">
    <property type="entry name" value="SHORT-CHAIN DEHYDROGENASE_REDUCTASE FAMILY PROTEIN"/>
    <property type="match status" value="1"/>
</dbReference>
<sequence length="262" mass="28445">MSLAIDLTDKVAIVTGVTSGIGKGVALMLARAGCHVAGCGTSEAEDQGAKDFVALVEREGRKAFYQQTDVTSQEALTDFVRSSVARFERIDILVSNAGANVFESPEACTDERWEFNMDLNLKAHWHLSKLAQPHLRKTKGVILIMTSNHAYSSLPNCFPYNVTKTALTGLVRTLALDWGPEIRTVGLAPGFVETEGGENWFASFDDPAAARKKVVELHPVKHLGTVEEIGAFCAFLASDFAQFITGVTYLIDGGRSTIMQDM</sequence>
<dbReference type="AlphaFoldDB" id="A0A3D9L9R4"/>
<evidence type="ECO:0000256" key="1">
    <source>
        <dbReference type="ARBA" id="ARBA00006484"/>
    </source>
</evidence>
<dbReference type="PRINTS" id="PR00081">
    <property type="entry name" value="GDHRDH"/>
</dbReference>
<organism evidence="3 4">
    <name type="scientific">Marinoscillum furvescens DSM 4134</name>
    <dbReference type="NCBI Taxonomy" id="1122208"/>
    <lineage>
        <taxon>Bacteria</taxon>
        <taxon>Pseudomonadati</taxon>
        <taxon>Bacteroidota</taxon>
        <taxon>Cytophagia</taxon>
        <taxon>Cytophagales</taxon>
        <taxon>Reichenbachiellaceae</taxon>
        <taxon>Marinoscillum</taxon>
    </lineage>
</organism>
<dbReference type="SUPFAM" id="SSF51735">
    <property type="entry name" value="NAD(P)-binding Rossmann-fold domains"/>
    <property type="match status" value="1"/>
</dbReference>
<evidence type="ECO:0000256" key="2">
    <source>
        <dbReference type="ARBA" id="ARBA00023002"/>
    </source>
</evidence>
<dbReference type="EMBL" id="QREG01000002">
    <property type="protein sequence ID" value="REE02207.1"/>
    <property type="molecule type" value="Genomic_DNA"/>
</dbReference>
<gene>
    <name evidence="3" type="ORF">C7460_102232</name>
</gene>
<proteinExistence type="inferred from homology"/>
<dbReference type="Pfam" id="PF13561">
    <property type="entry name" value="adh_short_C2"/>
    <property type="match status" value="1"/>
</dbReference>
<name>A0A3D9L9R4_MARFU</name>
<dbReference type="FunFam" id="3.40.50.720:FF:000084">
    <property type="entry name" value="Short-chain dehydrogenase reductase"/>
    <property type="match status" value="1"/>
</dbReference>
<keyword evidence="2" id="KW-0560">Oxidoreductase</keyword>
<reference evidence="3 4" key="1">
    <citation type="submission" date="2018-07" db="EMBL/GenBank/DDBJ databases">
        <title>Genomic Encyclopedia of Type Strains, Phase IV (KMG-IV): sequencing the most valuable type-strain genomes for metagenomic binning, comparative biology and taxonomic classification.</title>
        <authorList>
            <person name="Goeker M."/>
        </authorList>
    </citation>
    <scope>NUCLEOTIDE SEQUENCE [LARGE SCALE GENOMIC DNA]</scope>
    <source>
        <strain evidence="3 4">DSM 4134</strain>
    </source>
</reference>
<keyword evidence="4" id="KW-1185">Reference proteome</keyword>
<evidence type="ECO:0000313" key="3">
    <source>
        <dbReference type="EMBL" id="REE02207.1"/>
    </source>
</evidence>
<dbReference type="InterPro" id="IPR036291">
    <property type="entry name" value="NAD(P)-bd_dom_sf"/>
</dbReference>
<dbReference type="RefSeq" id="WP_115866736.1">
    <property type="nucleotide sequence ID" value="NZ_QREG01000002.1"/>
</dbReference>
<dbReference type="Proteomes" id="UP000256779">
    <property type="component" value="Unassembled WGS sequence"/>
</dbReference>
<comment type="caution">
    <text evidence="3">The sequence shown here is derived from an EMBL/GenBank/DDBJ whole genome shotgun (WGS) entry which is preliminary data.</text>
</comment>
<dbReference type="PANTHER" id="PTHR43639">
    <property type="entry name" value="OXIDOREDUCTASE, SHORT-CHAIN DEHYDROGENASE/REDUCTASE FAMILY (AFU_ORTHOLOGUE AFUA_5G02870)"/>
    <property type="match status" value="1"/>
</dbReference>
<protein>
    <submittedName>
        <fullName evidence="3">NAD(P)-dependent dehydrogenase (Short-subunit alcohol dehydrogenase family)</fullName>
    </submittedName>
</protein>
<dbReference type="Gene3D" id="3.40.50.720">
    <property type="entry name" value="NAD(P)-binding Rossmann-like Domain"/>
    <property type="match status" value="1"/>
</dbReference>
<dbReference type="InterPro" id="IPR020904">
    <property type="entry name" value="Sc_DH/Rdtase_CS"/>
</dbReference>
<dbReference type="OrthoDB" id="9804104at2"/>
<dbReference type="InterPro" id="IPR002347">
    <property type="entry name" value="SDR_fam"/>
</dbReference>
<accession>A0A3D9L9R4</accession>